<dbReference type="InterPro" id="IPR027417">
    <property type="entry name" value="P-loop_NTPase"/>
</dbReference>
<evidence type="ECO:0000256" key="3">
    <source>
        <dbReference type="ARBA" id="ARBA00013368"/>
    </source>
</evidence>
<protein>
    <recommendedName>
        <fullName evidence="3">Nuclease SbcCD subunit C</fullName>
    </recommendedName>
</protein>
<feature type="coiled-coil region" evidence="4">
    <location>
        <begin position="455"/>
        <end position="521"/>
    </location>
</feature>
<feature type="coiled-coil region" evidence="4">
    <location>
        <begin position="303"/>
        <end position="330"/>
    </location>
</feature>
<dbReference type="PANTHER" id="PTHR32114:SF2">
    <property type="entry name" value="ABC TRANSPORTER ABCH.3"/>
    <property type="match status" value="1"/>
</dbReference>
<evidence type="ECO:0000313" key="6">
    <source>
        <dbReference type="Proteomes" id="UP000067625"/>
    </source>
</evidence>
<feature type="coiled-coil region" evidence="4">
    <location>
        <begin position="871"/>
        <end position="898"/>
    </location>
</feature>
<feature type="coiled-coil region" evidence="4">
    <location>
        <begin position="183"/>
        <end position="247"/>
    </location>
</feature>
<dbReference type="RefSeq" id="WP_053602417.1">
    <property type="nucleotide sequence ID" value="NZ_CP012600.1"/>
</dbReference>
<keyword evidence="6" id="KW-1185">Reference proteome</keyword>
<dbReference type="EMBL" id="CP012600">
    <property type="protein sequence ID" value="ALC80677.1"/>
    <property type="molecule type" value="Genomic_DNA"/>
</dbReference>
<dbReference type="Pfam" id="PF13558">
    <property type="entry name" value="SbcC_Walker_B"/>
    <property type="match status" value="1"/>
</dbReference>
<comment type="similarity">
    <text evidence="1">Belongs to the SMC family. SbcC subfamily.</text>
</comment>
<dbReference type="Proteomes" id="UP000067625">
    <property type="component" value="Chromosome"/>
</dbReference>
<evidence type="ECO:0000313" key="5">
    <source>
        <dbReference type="EMBL" id="ALC80677.1"/>
    </source>
</evidence>
<dbReference type="InterPro" id="IPR053614">
    <property type="entry name" value="SMC_SbcC-like_nuclease"/>
</dbReference>
<feature type="coiled-coil region" evidence="4">
    <location>
        <begin position="358"/>
        <end position="410"/>
    </location>
</feature>
<dbReference type="PATRIC" id="fig|1441095.3.peg.669"/>
<evidence type="ECO:0000256" key="4">
    <source>
        <dbReference type="SAM" id="Coils"/>
    </source>
</evidence>
<comment type="subunit">
    <text evidence="2">Heterodimer of SbcC and SbcD.</text>
</comment>
<dbReference type="Pfam" id="PF13555">
    <property type="entry name" value="AAA_29"/>
    <property type="match status" value="1"/>
</dbReference>
<evidence type="ECO:0000256" key="1">
    <source>
        <dbReference type="ARBA" id="ARBA00006930"/>
    </source>
</evidence>
<sequence>MKPIKLAIKGLHSFREEQLIDFDRLCGSGVFGIFGPTGSGKSSILDAMTLALYGKVERASNNTHGILNHAEDQLSVSFTFTLQSSSEISYKVERVFKRVDDTKVKTSLCRLIEIASEQTVIADKASEVNRQVESLLGLTIDDFTRAVVLPQGKFAEFLSLKGADRRQMLQRLFNLEQYGDRFMQALRTRAAEAQSKKNEMMAELTGLGDASSEKLELAETNLAQAEENLLKRKLEREEAAAHHLKTQELWVLQKDRDSYLAEQKKLHENQKNIESKKEKLALSQTAEALKPYADASLDSQKKCDEASKRMQEAERIYEKRKKEYTGSQQEEEAFFSYKRKTEPELLQKREKLVHAIQVEQALSEEKQKEKTLETARQQKDKEISEMQAQLEKETSLFDRAQKKQNDLKNELTSYAVSSEERKQCQEAGQFAYQMDRITEQYDQELKRKLEADEAIKKTQRFADEASKNKKSLEENIQQAFGTLLELYEITCDSERTLTHTVHEAQHQLRQLSERREEAKMEAFADELRKKLKDGEACPVCGSIHHDQRLEHHAASSDYPFEEEMAGLEKVISSAKPLSDEFLSTKIKLEEQADYLLREAPFVKNTESNAQEAAAAMERAPSLEQLEEMEWDWRKLKQDIQESKDKTARLLKKYKETAKKEEQLLEKLEFEAKESERIGNQASELKASIDQAHSEFSGRFKGIEVSKAAEWQKAIDEKDKASEALSKRIETSVTFLQEKEETRTQRSDRIQLLEREKWDVHYSLEHLQKSIAEKQQKLSAFSQATGLQQQLDNVSAELDHITEKERKLTEQKSSLLGGLTQSEADYKSSQSFLEDARKGKLKAEEAWKEKTAGTPFSDWQEINEHLLSHEDMSILKKEVEAFEDQVKQCNANLKRVEGLLQGRCLTEDEWKKTVDAKKEADDAYDSAMEERGAFHKILIELKVRHERYSTLENQLNKLQVDIDRLSKLQTVFKGNSFVEFLAEKQLESVSRDASARLSNLTRQRYAIEVDSEGGFVMRDDANGGFKRPVSSLSGGETFLTSLALALSLSAQIQLRGEYPLQFFFLDEGFGTLDQELLDTVISALEKLQSDNLSVGVISHVQELRERLHRKLVVHPSEPGGKGTAVVIEIS</sequence>
<feature type="coiled-coil region" evidence="4">
    <location>
        <begin position="625"/>
        <end position="677"/>
    </location>
</feature>
<organism evidence="5 6">
    <name type="scientific">Bacillus gobiensis</name>
    <dbReference type="NCBI Taxonomy" id="1441095"/>
    <lineage>
        <taxon>Bacteria</taxon>
        <taxon>Bacillati</taxon>
        <taxon>Bacillota</taxon>
        <taxon>Bacilli</taxon>
        <taxon>Bacillales</taxon>
        <taxon>Bacillaceae</taxon>
        <taxon>Bacillus</taxon>
    </lineage>
</organism>
<dbReference type="PANTHER" id="PTHR32114">
    <property type="entry name" value="ABC TRANSPORTER ABCH.3"/>
    <property type="match status" value="1"/>
</dbReference>
<proteinExistence type="inferred from homology"/>
<keyword evidence="4" id="KW-0175">Coiled coil</keyword>
<dbReference type="Gene3D" id="3.40.50.300">
    <property type="entry name" value="P-loop containing nucleotide triphosphate hydrolases"/>
    <property type="match status" value="2"/>
</dbReference>
<dbReference type="SUPFAM" id="SSF52540">
    <property type="entry name" value="P-loop containing nucleoside triphosphate hydrolases"/>
    <property type="match status" value="1"/>
</dbReference>
<dbReference type="NCBIfam" id="NF041752">
    <property type="entry name" value="sbcc_Bac"/>
    <property type="match status" value="1"/>
</dbReference>
<accession>A0A0M5J9K8</accession>
<name>A0A0M5J9K8_9BACI</name>
<gene>
    <name evidence="5" type="ORF">AM592_03055</name>
</gene>
<dbReference type="STRING" id="1441095.AM592_03055"/>
<dbReference type="OrthoDB" id="9795626at2"/>
<feature type="coiled-coil region" evidence="4">
    <location>
        <begin position="735"/>
        <end position="810"/>
    </location>
</feature>
<dbReference type="AlphaFoldDB" id="A0A0M5J9K8"/>
<evidence type="ECO:0000256" key="2">
    <source>
        <dbReference type="ARBA" id="ARBA00011322"/>
    </source>
</evidence>
<reference evidence="5 6" key="2">
    <citation type="journal article" date="2016" name="Int. J. Syst. Evol. Microbiol.">
        <title>Bacillus gobiensis sp. nov., isolated from a soil sample.</title>
        <authorList>
            <person name="Liu B."/>
            <person name="Liu G.H."/>
            <person name="Cetin S."/>
            <person name="Schumann P."/>
            <person name="Pan Z.Z."/>
            <person name="Chen Q.Q."/>
        </authorList>
    </citation>
    <scope>NUCLEOTIDE SEQUENCE [LARGE SCALE GENOMIC DNA]</scope>
    <source>
        <strain evidence="5 6">FJAT-4402</strain>
    </source>
</reference>
<reference evidence="6" key="1">
    <citation type="submission" date="2015-08" db="EMBL/GenBank/DDBJ databases">
        <title>Genome sequencing project for genomic taxonomy and phylogenomics of Bacillus-like bacteria.</title>
        <authorList>
            <person name="Liu B."/>
            <person name="Wang J."/>
            <person name="Zhu Y."/>
            <person name="Liu G."/>
            <person name="Chen Q."/>
            <person name="Chen Z."/>
            <person name="Lan J."/>
            <person name="Che J."/>
            <person name="Ge C."/>
            <person name="Shi H."/>
            <person name="Pan Z."/>
            <person name="Liu X."/>
        </authorList>
    </citation>
    <scope>NUCLEOTIDE SEQUENCE [LARGE SCALE GENOMIC DNA]</scope>
    <source>
        <strain evidence="6">FJAT-4402</strain>
    </source>
</reference>